<evidence type="ECO:0000259" key="4">
    <source>
        <dbReference type="Pfam" id="PF18313"/>
    </source>
</evidence>
<dbReference type="SUPFAM" id="SSF53901">
    <property type="entry name" value="Thiolase-like"/>
    <property type="match status" value="2"/>
</dbReference>
<dbReference type="PANTHER" id="PTHR18919">
    <property type="entry name" value="ACETYL-COA C-ACYLTRANSFERASE"/>
    <property type="match status" value="1"/>
</dbReference>
<evidence type="ECO:0000256" key="2">
    <source>
        <dbReference type="ARBA" id="ARBA00022679"/>
    </source>
</evidence>
<dbReference type="RefSeq" id="WP_097185260.1">
    <property type="nucleotide sequence ID" value="NZ_OCNK01000004.1"/>
</dbReference>
<evidence type="ECO:0000256" key="3">
    <source>
        <dbReference type="ARBA" id="ARBA00023315"/>
    </source>
</evidence>
<gene>
    <name evidence="5" type="ORF">SAMN06272739_3571</name>
</gene>
<dbReference type="Gene3D" id="2.40.50.840">
    <property type="match status" value="1"/>
</dbReference>
<dbReference type="PANTHER" id="PTHR18919:SF139">
    <property type="entry name" value="THIOLASE-LIKE PROTEIN TYPE 1 ADDITIONAL C-TERMINAL DOMAIN-CONTAINING PROTEIN"/>
    <property type="match status" value="1"/>
</dbReference>
<dbReference type="EMBL" id="OCNK01000004">
    <property type="protein sequence ID" value="SOE02445.1"/>
    <property type="molecule type" value="Genomic_DNA"/>
</dbReference>
<accession>A0A286H3T5</accession>
<name>A0A286H3T5_9ACTN</name>
<dbReference type="GO" id="GO:0016746">
    <property type="term" value="F:acyltransferase activity"/>
    <property type="evidence" value="ECO:0007669"/>
    <property type="project" value="UniProtKB-KW"/>
</dbReference>
<organism evidence="5 6">
    <name type="scientific">Blastococcus haudaquaticus</name>
    <dbReference type="NCBI Taxonomy" id="1938745"/>
    <lineage>
        <taxon>Bacteria</taxon>
        <taxon>Bacillati</taxon>
        <taxon>Actinomycetota</taxon>
        <taxon>Actinomycetes</taxon>
        <taxon>Geodermatophilales</taxon>
        <taxon>Geodermatophilaceae</taxon>
        <taxon>Blastococcus</taxon>
    </lineage>
</organism>
<evidence type="ECO:0000313" key="6">
    <source>
        <dbReference type="Proteomes" id="UP000219482"/>
    </source>
</evidence>
<dbReference type="Pfam" id="PF18313">
    <property type="entry name" value="TLP1_add_C"/>
    <property type="match status" value="1"/>
</dbReference>
<dbReference type="Gene3D" id="3.40.47.10">
    <property type="match status" value="1"/>
</dbReference>
<dbReference type="OrthoDB" id="4470569at2"/>
<evidence type="ECO:0000256" key="1">
    <source>
        <dbReference type="ARBA" id="ARBA00010982"/>
    </source>
</evidence>
<sequence>MPDQSRTPVLVGVGQLRANRERTVDCAREPLELMARALRLAEEDAGAPGLLAGADAVYGIRTASWAYDDLAGSVAARIGATPRTCVNTALGGQLPARLLDRAAAAIWAGESEVAVVVGGEAQASANALAKAGIDPVDRGWSSSPGGPPPLDLGDLGSEQMLAAGLFLPPRMYPLFENRLQADLGLPPEENAAWSARIYADLSRVAAQNPFAWAPEELTAEQVGAVGPGNRMVCEPYPLSMNAMPNVDQAVAVVVTSLATARAHGIPADRFTYVWGGAGVDDPPDPLRRTGFGGSIALGRALDRSLELAGVPIGEVDLVDVYSCFPIVPKLAALHLGLDREAVLSVAGGHSSFGGPLNTYSLHAIATLVHRLRAGASTGLVHANGGYLSYQHTVLLGARPHPDGYVGEPEPAAVAHPDAPTVLDAATAAADGVDLTVETVTVEHGRSGAPQQAFVVGRTPTGDRIAVQSAPDDSATAAALSLVSLPPGAITHVGRTVRLSLRGGRPAVTVPPGDLA</sequence>
<dbReference type="Proteomes" id="UP000219482">
    <property type="component" value="Unassembled WGS sequence"/>
</dbReference>
<comment type="similarity">
    <text evidence="1">Belongs to the thiolase-like superfamily. Thiolase family.</text>
</comment>
<protein>
    <submittedName>
        <fullName evidence="5">Acetyl-CoA C-acetyltransferase</fullName>
    </submittedName>
</protein>
<keyword evidence="3" id="KW-0012">Acyltransferase</keyword>
<reference evidence="6" key="1">
    <citation type="submission" date="2017-09" db="EMBL/GenBank/DDBJ databases">
        <authorList>
            <person name="Varghese N."/>
            <person name="Submissions S."/>
        </authorList>
    </citation>
    <scope>NUCLEOTIDE SEQUENCE [LARGE SCALE GENOMIC DNA]</scope>
    <source>
        <strain evidence="6">DSM 44270</strain>
    </source>
</reference>
<evidence type="ECO:0000313" key="5">
    <source>
        <dbReference type="EMBL" id="SOE02445.1"/>
    </source>
</evidence>
<proteinExistence type="inferred from homology"/>
<dbReference type="InterPro" id="IPR040771">
    <property type="entry name" value="TLP1_add_C"/>
</dbReference>
<dbReference type="InterPro" id="IPR016039">
    <property type="entry name" value="Thiolase-like"/>
</dbReference>
<keyword evidence="6" id="KW-1185">Reference proteome</keyword>
<feature type="domain" description="Thiolase-like protein type 1 additional C-terminal" evidence="4">
    <location>
        <begin position="425"/>
        <end position="480"/>
    </location>
</feature>
<keyword evidence="2 5" id="KW-0808">Transferase</keyword>
<dbReference type="AlphaFoldDB" id="A0A286H3T5"/>